<evidence type="ECO:0000313" key="2">
    <source>
        <dbReference type="Proteomes" id="UP000298596"/>
    </source>
</evidence>
<organism evidence="1 2">
    <name type="scientific">Azospirillum brasilense</name>
    <dbReference type="NCBI Taxonomy" id="192"/>
    <lineage>
        <taxon>Bacteria</taxon>
        <taxon>Pseudomonadati</taxon>
        <taxon>Pseudomonadota</taxon>
        <taxon>Alphaproteobacteria</taxon>
        <taxon>Rhodospirillales</taxon>
        <taxon>Azospirillaceae</taxon>
        <taxon>Azospirillum</taxon>
    </lineage>
</organism>
<evidence type="ECO:0000313" key="1">
    <source>
        <dbReference type="EMBL" id="QCO07450.1"/>
    </source>
</evidence>
<name>A0A4D8QGU7_AZOBR</name>
<proteinExistence type="predicted"/>
<geneLocation type="plasmid" evidence="1 2">
    <name>p7</name>
</geneLocation>
<keyword evidence="1" id="KW-0614">Plasmid</keyword>
<gene>
    <name evidence="1" type="ORF">D3867_36820</name>
</gene>
<sequence length="257" mass="28517">MTLTIDIDDPATWPQQGVRLLEEHAATIVAEEAAWLAYYDRDDRFWVPQPGKPVTEEVIERLRDLVIGSRLRLLHCTRVDRPDDIRANGLWPLDPDALLDRLLGLAPRLPEVAAVVDRLAVALEDPVMAEEAQSHRDKVWLTQGRHCVAGPGCAAFFSHAGGEFARRILEAVQPGLSECLTRVGEPVVVVADIPEDWSPRIALQLPEALIARWIYDHGLDPLSTGNAFDVVLRHPVPADLIADVAPLKHFLGSIDRE</sequence>
<dbReference type="Proteomes" id="UP000298596">
    <property type="component" value="Plasmid p7"/>
</dbReference>
<accession>A0A4D8QGU7</accession>
<protein>
    <submittedName>
        <fullName evidence="1">Uncharacterized protein</fullName>
    </submittedName>
</protein>
<reference evidence="1 2" key="1">
    <citation type="submission" date="2018-09" db="EMBL/GenBank/DDBJ databases">
        <title>Whole genome based analysis of evolution and adaptive divergence in Indian and Brazilian strains of Azospirillum brasilense.</title>
        <authorList>
            <person name="Singh C."/>
            <person name="Tripathi A.K."/>
        </authorList>
    </citation>
    <scope>NUCLEOTIDE SEQUENCE [LARGE SCALE GENOMIC DNA]</scope>
    <source>
        <strain evidence="1 2">MTCC4036</strain>
        <plasmid evidence="1 2">p7</plasmid>
    </source>
</reference>
<dbReference type="EMBL" id="CP032337">
    <property type="protein sequence ID" value="QCO07450.1"/>
    <property type="molecule type" value="Genomic_DNA"/>
</dbReference>
<dbReference type="AlphaFoldDB" id="A0A4D8QGU7"/>